<proteinExistence type="inferred from homology"/>
<dbReference type="AlphaFoldDB" id="A0A450WQA3"/>
<dbReference type="InterPro" id="IPR012328">
    <property type="entry name" value="Chalcone/stilbene_synt_C"/>
</dbReference>
<evidence type="ECO:0000256" key="1">
    <source>
        <dbReference type="ARBA" id="ARBA00005531"/>
    </source>
</evidence>
<dbReference type="InterPro" id="IPR016039">
    <property type="entry name" value="Thiolase-like"/>
</dbReference>
<evidence type="ECO:0000313" key="6">
    <source>
        <dbReference type="EMBL" id="VFK19236.1"/>
    </source>
</evidence>
<dbReference type="CDD" id="cd00831">
    <property type="entry name" value="CHS_like"/>
    <property type="match status" value="1"/>
</dbReference>
<name>A0A450WQA3_9GAMM</name>
<evidence type="ECO:0000259" key="4">
    <source>
        <dbReference type="Pfam" id="PF02797"/>
    </source>
</evidence>
<dbReference type="GO" id="GO:0006633">
    <property type="term" value="P:fatty acid biosynthetic process"/>
    <property type="evidence" value="ECO:0007669"/>
    <property type="project" value="InterPro"/>
</dbReference>
<dbReference type="GO" id="GO:0030639">
    <property type="term" value="P:polyketide biosynthetic process"/>
    <property type="evidence" value="ECO:0007669"/>
    <property type="project" value="TreeGrafter"/>
</dbReference>
<sequence length="337" mass="36719">MPSRTRPGRRLSRRNPGRVAGKTPAGCLGNRSSAIDKALEKVALTPRDIDYICVVTTTGLLCPSLTAHYIKRLDMRPDIQRIDIVGMGCNAGLNGMQPVANFCALHPDAVGLLLCVEVCSAMYVMDDTLNTAVVNSLFGDGAAAAVISAKHAWSASDGPNILGFPSHIIPEAIEAMRLDFRDNKYAFQLDPKIPYYLGLNFRIPVDNLLGRFGRKRRDIDHWVVHSGGRKVIDALKYSLNITKKDVRHTTDILENFGNVSSASFLFAHERLLEEGITISGDSIVMITMGPGLRLAGGDGPLGIPNTGSQGRVPAWDGHLSIAEVCRFRRCPPPAFFR</sequence>
<dbReference type="EMBL" id="CAADFN010000055">
    <property type="protein sequence ID" value="VFK19236.1"/>
    <property type="molecule type" value="Genomic_DNA"/>
</dbReference>
<gene>
    <name evidence="6" type="ORF">BECKLFY1418C_GA0070996_105520</name>
</gene>
<dbReference type="Pfam" id="PF02797">
    <property type="entry name" value="Chal_sti_synt_C"/>
    <property type="match status" value="1"/>
</dbReference>
<dbReference type="InterPro" id="IPR013601">
    <property type="entry name" value="FAE1_typ3_polyketide_synth"/>
</dbReference>
<dbReference type="PANTHER" id="PTHR11877:SF46">
    <property type="entry name" value="TYPE III POLYKETIDE SYNTHASE A"/>
    <property type="match status" value="1"/>
</dbReference>
<reference evidence="6" key="1">
    <citation type="submission" date="2019-02" db="EMBL/GenBank/DDBJ databases">
        <authorList>
            <person name="Gruber-Vodicka R. H."/>
            <person name="Seah K. B. B."/>
        </authorList>
    </citation>
    <scope>NUCLEOTIDE SEQUENCE</scope>
    <source>
        <strain evidence="6">BECK_BY7</strain>
    </source>
</reference>
<dbReference type="Gene3D" id="3.40.47.10">
    <property type="match status" value="1"/>
</dbReference>
<evidence type="ECO:0000256" key="3">
    <source>
        <dbReference type="SAM" id="MobiDB-lite"/>
    </source>
</evidence>
<keyword evidence="2" id="KW-0808">Transferase</keyword>
<accession>A0A450WQA3</accession>
<feature type="region of interest" description="Disordered" evidence="3">
    <location>
        <begin position="1"/>
        <end position="23"/>
    </location>
</feature>
<dbReference type="GO" id="GO:0016020">
    <property type="term" value="C:membrane"/>
    <property type="evidence" value="ECO:0007669"/>
    <property type="project" value="InterPro"/>
</dbReference>
<evidence type="ECO:0000259" key="5">
    <source>
        <dbReference type="Pfam" id="PF08392"/>
    </source>
</evidence>
<organism evidence="6">
    <name type="scientific">Candidatus Kentrum sp. LFY</name>
    <dbReference type="NCBI Taxonomy" id="2126342"/>
    <lineage>
        <taxon>Bacteria</taxon>
        <taxon>Pseudomonadati</taxon>
        <taxon>Pseudomonadota</taxon>
        <taxon>Gammaproteobacteria</taxon>
        <taxon>Candidatus Kentrum</taxon>
    </lineage>
</organism>
<dbReference type="Pfam" id="PF08392">
    <property type="entry name" value="FAE1_CUT1_RppA"/>
    <property type="match status" value="1"/>
</dbReference>
<comment type="similarity">
    <text evidence="1">Belongs to the thiolase-like superfamily. Chalcone/stilbene synthases family.</text>
</comment>
<dbReference type="GO" id="GO:0016747">
    <property type="term" value="F:acyltransferase activity, transferring groups other than amino-acyl groups"/>
    <property type="evidence" value="ECO:0007669"/>
    <property type="project" value="InterPro"/>
</dbReference>
<protein>
    <submittedName>
        <fullName evidence="6">Alkylresorcinol/alkylpyrone synthase</fullName>
    </submittedName>
</protein>
<dbReference type="PANTHER" id="PTHR11877">
    <property type="entry name" value="HYDROXYMETHYLGLUTARYL-COA SYNTHASE"/>
    <property type="match status" value="1"/>
</dbReference>
<evidence type="ECO:0000256" key="2">
    <source>
        <dbReference type="ARBA" id="ARBA00022679"/>
    </source>
</evidence>
<feature type="compositionally biased region" description="Basic residues" evidence="3">
    <location>
        <begin position="1"/>
        <end position="16"/>
    </location>
</feature>
<feature type="domain" description="Chalcone/stilbene synthase C-terminal" evidence="4">
    <location>
        <begin position="167"/>
        <end position="294"/>
    </location>
</feature>
<feature type="domain" description="FAE" evidence="5">
    <location>
        <begin position="33"/>
        <end position="152"/>
    </location>
</feature>
<dbReference type="SUPFAM" id="SSF53901">
    <property type="entry name" value="Thiolase-like"/>
    <property type="match status" value="1"/>
</dbReference>
<dbReference type="InterPro" id="IPR011141">
    <property type="entry name" value="Polyketide_synthase_type-III"/>
</dbReference>